<evidence type="ECO:0008006" key="3">
    <source>
        <dbReference type="Google" id="ProtNLM"/>
    </source>
</evidence>
<comment type="caution">
    <text evidence="1">The sequence shown here is derived from an EMBL/GenBank/DDBJ whole genome shotgun (WGS) entry which is preliminary data.</text>
</comment>
<name>A0ABS8KW04_9HYPH</name>
<keyword evidence="2" id="KW-1185">Reference proteome</keyword>
<dbReference type="Proteomes" id="UP001198862">
    <property type="component" value="Unassembled WGS sequence"/>
</dbReference>
<gene>
    <name evidence="1" type="ORF">LJ725_14805</name>
</gene>
<accession>A0ABS8KW04</accession>
<evidence type="ECO:0000313" key="1">
    <source>
        <dbReference type="EMBL" id="MCC8430243.1"/>
    </source>
</evidence>
<reference evidence="1 2" key="1">
    <citation type="submission" date="2021-11" db="EMBL/GenBank/DDBJ databases">
        <authorList>
            <person name="Lee D.-H."/>
            <person name="Kim S.-B."/>
        </authorList>
    </citation>
    <scope>NUCLEOTIDE SEQUENCE [LARGE SCALE GENOMIC DNA]</scope>
    <source>
        <strain evidence="1 2">KCTC 52223</strain>
    </source>
</reference>
<organism evidence="1 2">
    <name type="scientific">Reyranella aquatilis</name>
    <dbReference type="NCBI Taxonomy" id="2035356"/>
    <lineage>
        <taxon>Bacteria</taxon>
        <taxon>Pseudomonadati</taxon>
        <taxon>Pseudomonadota</taxon>
        <taxon>Alphaproteobacteria</taxon>
        <taxon>Hyphomicrobiales</taxon>
        <taxon>Reyranellaceae</taxon>
        <taxon>Reyranella</taxon>
    </lineage>
</organism>
<dbReference type="EMBL" id="JAJISD010000006">
    <property type="protein sequence ID" value="MCC8430243.1"/>
    <property type="molecule type" value="Genomic_DNA"/>
</dbReference>
<dbReference type="RefSeq" id="WP_230551414.1">
    <property type="nucleotide sequence ID" value="NZ_JAJISD010000006.1"/>
</dbReference>
<sequence>MTQTDNPPPTLSTEQALAESEKTRAEIEALALKIRELIIAQPPIELLGYVWAQFAVRRLKESRDIEEQPSDSDLTRQFQHTLEYMHAVWSTTPGHYPTKKLDESKAKELLICCSSMANTAMMHAMASSVTSASAEFGTESRTVEFQAKTSWLIIRGHRYQVLEKEFFEFVLAPHDDALQQAYGTDSHAIALGIQTISDSLRVGFSNATLAMQDNFAKHQSLSATRNLSKEEAIAELRSQDPEFDTKMTEAWADVFMGGICNLSKKTQLPSLLLADLSYEFGEEQSFFADGPYKGTPFRRLPARVRPLIRLGADYYATDPQFVRDSAYRAIQWALLKRLPAYRDTWARSQSKLVERSFPKILKDQLSQATFFEEVYFKDPETGEWVETDLVGVVDDVLLVIESKGGVMAMHSPATNYQVHVRTIQSLVVEAFNQCRRFLEYLSSAREVALFRLVNGQHEQVALLKRESFRLILPIGLTIESFTPFSSMCKALPEVKPLLGVHPFISMSVDDLFVLRRFLPTAGELFHYLEVRQAIAGIVQAHIFDELDHLGAYITKNRFDQNLTDMLETASMVTTASFSDVVDRHFEREDWQTRPPPRQVYPVELQALLDALNRIHPKGWLRADAHLRNYGDEGRKHLETQLLTLSESLKLHPVRRIGFNSEPPLQIWICREGSHPHAAEIERQGMISCLTFEAPSTLVVCVEYNSNRQISNVTTQMVIAPLLIRGDYKELDTEAQRQKKRLIDLQ</sequence>
<protein>
    <recommendedName>
        <fullName evidence="3">NERD domain-containing protein</fullName>
    </recommendedName>
</protein>
<proteinExistence type="predicted"/>
<evidence type="ECO:0000313" key="2">
    <source>
        <dbReference type="Proteomes" id="UP001198862"/>
    </source>
</evidence>